<dbReference type="Pfam" id="PF18986">
    <property type="entry name" value="DUF5719"/>
    <property type="match status" value="1"/>
</dbReference>
<reference evidence="1 2" key="1">
    <citation type="submission" date="2024-09" db="EMBL/GenBank/DDBJ databases">
        <authorList>
            <person name="Lee S.D."/>
        </authorList>
    </citation>
    <scope>NUCLEOTIDE SEQUENCE [LARGE SCALE GENOMIC DNA]</scope>
    <source>
        <strain evidence="1 2">N1-5</strain>
    </source>
</reference>
<comment type="caution">
    <text evidence="1">The sequence shown here is derived from an EMBL/GenBank/DDBJ whole genome shotgun (WGS) entry which is preliminary data.</text>
</comment>
<gene>
    <name evidence="1" type="ORF">ACEZDJ_23450</name>
</gene>
<evidence type="ECO:0000313" key="1">
    <source>
        <dbReference type="EMBL" id="MFC1404253.1"/>
    </source>
</evidence>
<dbReference type="InterPro" id="IPR043777">
    <property type="entry name" value="DUF5719"/>
</dbReference>
<proteinExistence type="predicted"/>
<accession>A0ABV6US08</accession>
<dbReference type="RefSeq" id="WP_051726439.1">
    <property type="nucleotide sequence ID" value="NZ_JBHEZZ010000014.1"/>
</dbReference>
<dbReference type="EMBL" id="JBHEZZ010000014">
    <property type="protein sequence ID" value="MFC1404253.1"/>
    <property type="molecule type" value="Genomic_DNA"/>
</dbReference>
<name>A0ABV6US08_9ACTN</name>
<keyword evidence="2" id="KW-1185">Reference proteome</keyword>
<protein>
    <submittedName>
        <fullName evidence="1">DUF5719 family protein</fullName>
    </submittedName>
</protein>
<dbReference type="Proteomes" id="UP001592528">
    <property type="component" value="Unassembled WGS sequence"/>
</dbReference>
<sequence>MISRTTQSLLAAVGVLALAVGIAEVHPPTGQAAVTGATVLTAVQHSTLICPPPLQGGSGSTGYSLAVPGGLAGAGSAAASGSGSSASASSTASGASLGSLTAGGNGSKALVKQTAAGGSTTAKAVGGDKAPALLAESDGSTAPGFTVQQITSGIGTTLSGTGCTAPGTEFWFSGADTDKGSTDYLELSNAEATAADVDIQILGPNGEVDNTTAANINVPAGGTASLLLSTLIGPGNENSSLAVHVLVRSGRVAAALHADSGSKGADWIPATTAAGTQVVSGLPGDLSDATLVVAAPGTDDADLKVQLASQTGWITPAGHETVHVKAGMVTTVDLGNITRGQPAALRLTPTDPKQATPVVAGIQVVRGGKSGTDTGYLAGSGSIGQRATAAGSTGSDTTLLLTATDTAAVVKVGTVGSGSTPTSTSVSIPAGATVAVTPKAPGNGTYAVTVEPVSGGSVYAARMITRKSGSVPAFTIQQMVDDRSTVQIPHALQDNSILTR</sequence>
<evidence type="ECO:0000313" key="2">
    <source>
        <dbReference type="Proteomes" id="UP001592528"/>
    </source>
</evidence>
<organism evidence="1 2">
    <name type="scientific">Streptacidiphilus cavernicola</name>
    <dbReference type="NCBI Taxonomy" id="3342716"/>
    <lineage>
        <taxon>Bacteria</taxon>
        <taxon>Bacillati</taxon>
        <taxon>Actinomycetota</taxon>
        <taxon>Actinomycetes</taxon>
        <taxon>Kitasatosporales</taxon>
        <taxon>Streptomycetaceae</taxon>
        <taxon>Streptacidiphilus</taxon>
    </lineage>
</organism>